<dbReference type="Gene3D" id="4.10.240.10">
    <property type="entry name" value="Zn(2)-C6 fungal-type DNA-binding domain"/>
    <property type="match status" value="1"/>
</dbReference>
<evidence type="ECO:0000256" key="1">
    <source>
        <dbReference type="ARBA" id="ARBA00004123"/>
    </source>
</evidence>
<protein>
    <recommendedName>
        <fullName evidence="5">Zn(2)-C6 fungal-type domain-containing protein</fullName>
    </recommendedName>
</protein>
<dbReference type="GO" id="GO:0005634">
    <property type="term" value="C:nucleus"/>
    <property type="evidence" value="ECO:0007669"/>
    <property type="project" value="UniProtKB-SubCell"/>
</dbReference>
<dbReference type="SUPFAM" id="SSF57701">
    <property type="entry name" value="Zn2/Cys6 DNA-binding domain"/>
    <property type="match status" value="1"/>
</dbReference>
<dbReference type="STRING" id="1141098.A0A1Y2DFS6"/>
<keyword evidence="3" id="KW-0539">Nucleus</keyword>
<dbReference type="AlphaFoldDB" id="A0A1Y2DFS6"/>
<gene>
    <name evidence="6" type="ORF">BCR38DRAFT_448211</name>
</gene>
<dbReference type="SMART" id="SM00066">
    <property type="entry name" value="GAL4"/>
    <property type="match status" value="1"/>
</dbReference>
<feature type="region of interest" description="Disordered" evidence="4">
    <location>
        <begin position="89"/>
        <end position="169"/>
    </location>
</feature>
<dbReference type="GO" id="GO:0000981">
    <property type="term" value="F:DNA-binding transcription factor activity, RNA polymerase II-specific"/>
    <property type="evidence" value="ECO:0007669"/>
    <property type="project" value="InterPro"/>
</dbReference>
<dbReference type="GO" id="GO:0006351">
    <property type="term" value="P:DNA-templated transcription"/>
    <property type="evidence" value="ECO:0007669"/>
    <property type="project" value="InterPro"/>
</dbReference>
<evidence type="ECO:0000256" key="3">
    <source>
        <dbReference type="ARBA" id="ARBA00023242"/>
    </source>
</evidence>
<keyword evidence="7" id="KW-1185">Reference proteome</keyword>
<evidence type="ECO:0000313" key="7">
    <source>
        <dbReference type="Proteomes" id="UP000193689"/>
    </source>
</evidence>
<dbReference type="InterPro" id="IPR050613">
    <property type="entry name" value="Sec_Metabolite_Reg"/>
</dbReference>
<dbReference type="Pfam" id="PF00172">
    <property type="entry name" value="Zn_clus"/>
    <property type="match status" value="1"/>
</dbReference>
<dbReference type="GO" id="GO:0008270">
    <property type="term" value="F:zinc ion binding"/>
    <property type="evidence" value="ECO:0007669"/>
    <property type="project" value="InterPro"/>
</dbReference>
<proteinExistence type="predicted"/>
<dbReference type="InterPro" id="IPR036864">
    <property type="entry name" value="Zn2-C6_fun-type_DNA-bd_sf"/>
</dbReference>
<evidence type="ECO:0000256" key="4">
    <source>
        <dbReference type="SAM" id="MobiDB-lite"/>
    </source>
</evidence>
<evidence type="ECO:0000256" key="2">
    <source>
        <dbReference type="ARBA" id="ARBA00022723"/>
    </source>
</evidence>
<dbReference type="CDD" id="cd00067">
    <property type="entry name" value="GAL4"/>
    <property type="match status" value="1"/>
</dbReference>
<accession>A0A1Y2DFS6</accession>
<dbReference type="Pfam" id="PF04082">
    <property type="entry name" value="Fungal_trans"/>
    <property type="match status" value="1"/>
</dbReference>
<evidence type="ECO:0000313" key="6">
    <source>
        <dbReference type="EMBL" id="ORY58142.1"/>
    </source>
</evidence>
<dbReference type="OrthoDB" id="2269373at2759"/>
<dbReference type="PROSITE" id="PS50048">
    <property type="entry name" value="ZN2_CY6_FUNGAL_2"/>
    <property type="match status" value="1"/>
</dbReference>
<name>A0A1Y2DFS6_9PEZI</name>
<dbReference type="PANTHER" id="PTHR31001:SF45">
    <property type="entry name" value="ZN(II)2CYS6 TRANSCRIPTION FACTOR (EUROFUNG)"/>
    <property type="match status" value="1"/>
</dbReference>
<dbReference type="Proteomes" id="UP000193689">
    <property type="component" value="Unassembled WGS sequence"/>
</dbReference>
<keyword evidence="2" id="KW-0479">Metal-binding</keyword>
<dbReference type="GeneID" id="63777420"/>
<evidence type="ECO:0000259" key="5">
    <source>
        <dbReference type="PROSITE" id="PS50048"/>
    </source>
</evidence>
<sequence length="681" mass="77845">MSNLAISPETPLPPSRSPKLQRVLACVLCQQRKVKCNRSFPCTNCIKSRAQCIPATQVTHHRKDMFPKRELLDRVIKYEDLLRRNNVPFEPLHKDQTGEKQTPNAGNEYVSVDEQSKDVGIDDSSPSGNIKSEKSEEAKAVWNAMTQGLRDPAKDSDSSSSPRDTPGLGVRTAWDHVHENNDLLFGPYKPVDLSSLHPNPVQIFRLWQIYIDNVNPMLKVTHSPTLQSRIIEAASNVRNVDPNLQALMFSIYCMAILSMMDDCEAIFGASKEALLKKYHFSCQKALLNASLLHTSNRDCLTAFFLYLVSVRPSTNPHSLSSLLGLAVRIAQQMGLHSESACAKHPPFEAEMRRRLWRSLTVFDTRIAEIASIASYRPLALAPTWDCRIPLNVNDSDLRPEMKDPPTMQAKSTDAFYVVVRSELGEFARHITYPFEITHSAAKAGTKNVQNSPISGAGGALTALEKRIEDEYLKFCDPEIPLHFMTLWTTRAFLARYRLMEHIYQFLDLTVPQTDAEHDTANAHAIRFLECDTKVIASPLTRGYIWSLHYHFPFPAYFQIMQDLRRRPVSEHSDRAWEVVSDNYLARLVFGDKEHGPRFRVFTSMVLQAWEARDELSIRESQSCSRRRLWCILDMCCHRRREMRLVNIQTKGGRRMLMICRCLCLRVLVTMVCLMDTRERCQ</sequence>
<dbReference type="PANTHER" id="PTHR31001">
    <property type="entry name" value="UNCHARACTERIZED TRANSCRIPTIONAL REGULATORY PROTEIN"/>
    <property type="match status" value="1"/>
</dbReference>
<comment type="subcellular location">
    <subcellularLocation>
        <location evidence="1">Nucleus</location>
    </subcellularLocation>
</comment>
<dbReference type="CDD" id="cd12148">
    <property type="entry name" value="fungal_TF_MHR"/>
    <property type="match status" value="1"/>
</dbReference>
<dbReference type="GO" id="GO:0003677">
    <property type="term" value="F:DNA binding"/>
    <property type="evidence" value="ECO:0007669"/>
    <property type="project" value="InterPro"/>
</dbReference>
<organism evidence="6 7">
    <name type="scientific">Pseudomassariella vexata</name>
    <dbReference type="NCBI Taxonomy" id="1141098"/>
    <lineage>
        <taxon>Eukaryota</taxon>
        <taxon>Fungi</taxon>
        <taxon>Dikarya</taxon>
        <taxon>Ascomycota</taxon>
        <taxon>Pezizomycotina</taxon>
        <taxon>Sordariomycetes</taxon>
        <taxon>Xylariomycetidae</taxon>
        <taxon>Amphisphaeriales</taxon>
        <taxon>Pseudomassariaceae</taxon>
        <taxon>Pseudomassariella</taxon>
    </lineage>
</organism>
<dbReference type="EMBL" id="MCFJ01000017">
    <property type="protein sequence ID" value="ORY58142.1"/>
    <property type="molecule type" value="Genomic_DNA"/>
</dbReference>
<dbReference type="RefSeq" id="XP_040711177.1">
    <property type="nucleotide sequence ID" value="XM_040861208.1"/>
</dbReference>
<dbReference type="InParanoid" id="A0A1Y2DFS6"/>
<comment type="caution">
    <text evidence="6">The sequence shown here is derived from an EMBL/GenBank/DDBJ whole genome shotgun (WGS) entry which is preliminary data.</text>
</comment>
<reference evidence="6 7" key="1">
    <citation type="submission" date="2016-07" db="EMBL/GenBank/DDBJ databases">
        <title>Pervasive Adenine N6-methylation of Active Genes in Fungi.</title>
        <authorList>
            <consortium name="DOE Joint Genome Institute"/>
            <person name="Mondo S.J."/>
            <person name="Dannebaum R.O."/>
            <person name="Kuo R.C."/>
            <person name="Labutti K."/>
            <person name="Haridas S."/>
            <person name="Kuo A."/>
            <person name="Salamov A."/>
            <person name="Ahrendt S.R."/>
            <person name="Lipzen A."/>
            <person name="Sullivan W."/>
            <person name="Andreopoulos W.B."/>
            <person name="Clum A."/>
            <person name="Lindquist E."/>
            <person name="Daum C."/>
            <person name="Ramamoorthy G.K."/>
            <person name="Gryganskyi A."/>
            <person name="Culley D."/>
            <person name="Magnuson J.K."/>
            <person name="James T.Y."/>
            <person name="O'Malley M.A."/>
            <person name="Stajich J.E."/>
            <person name="Spatafora J.W."/>
            <person name="Visel A."/>
            <person name="Grigoriev I.V."/>
        </authorList>
    </citation>
    <scope>NUCLEOTIDE SEQUENCE [LARGE SCALE GENOMIC DNA]</scope>
    <source>
        <strain evidence="6 7">CBS 129021</strain>
    </source>
</reference>
<feature type="domain" description="Zn(2)-C6 fungal-type" evidence="5">
    <location>
        <begin position="25"/>
        <end position="52"/>
    </location>
</feature>
<dbReference type="InterPro" id="IPR007219">
    <property type="entry name" value="XnlR_reg_dom"/>
</dbReference>
<dbReference type="InterPro" id="IPR001138">
    <property type="entry name" value="Zn2Cys6_DnaBD"/>
</dbReference>